<comment type="caution">
    <text evidence="1">The sequence shown here is derived from an EMBL/GenBank/DDBJ whole genome shotgun (WGS) entry which is preliminary data.</text>
</comment>
<name>A0ABT3IRD0_9BACT</name>
<dbReference type="Proteomes" id="UP001207742">
    <property type="component" value="Unassembled WGS sequence"/>
</dbReference>
<evidence type="ECO:0000313" key="2">
    <source>
        <dbReference type="Proteomes" id="UP001207742"/>
    </source>
</evidence>
<dbReference type="RefSeq" id="WP_264733344.1">
    <property type="nucleotide sequence ID" value="NZ_JAPDNR010000001.1"/>
</dbReference>
<gene>
    <name evidence="1" type="ORF">OL497_21680</name>
</gene>
<evidence type="ECO:0000313" key="1">
    <source>
        <dbReference type="EMBL" id="MCW3486528.1"/>
    </source>
</evidence>
<keyword evidence="2" id="KW-1185">Reference proteome</keyword>
<dbReference type="EMBL" id="JAPDNS010000002">
    <property type="protein sequence ID" value="MCW3486528.1"/>
    <property type="molecule type" value="Genomic_DNA"/>
</dbReference>
<reference evidence="1 2" key="1">
    <citation type="submission" date="2022-10" db="EMBL/GenBank/DDBJ databases">
        <title>Chitinophaga nivalis PC15 sp. nov., isolated from Pyeongchang county, South Korea.</title>
        <authorList>
            <person name="Trinh H.N."/>
        </authorList>
    </citation>
    <scope>NUCLEOTIDE SEQUENCE [LARGE SCALE GENOMIC DNA]</scope>
    <source>
        <strain evidence="1 2">PC14</strain>
    </source>
</reference>
<accession>A0ABT3IRD0</accession>
<protein>
    <recommendedName>
        <fullName evidence="3">DUF4376 domain-containing protein</fullName>
    </recommendedName>
</protein>
<sequence length="170" mass="19332">MSNGFNGIDKNKAHEKAVALIPETFFWSSIDDLAPFGSDEGYTALVEYREWRMTHPDCPTLECLQWVIESVGEMTFADYNENLLSPQLIAEQIADDDFDDQQYIYTLDVSIIATGFGQLVDEGNIDAANKRIIRIAVERQLVWSGLQQGWTYATDYIANLEVLRRVLEQA</sequence>
<evidence type="ECO:0008006" key="3">
    <source>
        <dbReference type="Google" id="ProtNLM"/>
    </source>
</evidence>
<proteinExistence type="predicted"/>
<organism evidence="1 2">
    <name type="scientific">Chitinophaga nivalis</name>
    <dbReference type="NCBI Taxonomy" id="2991709"/>
    <lineage>
        <taxon>Bacteria</taxon>
        <taxon>Pseudomonadati</taxon>
        <taxon>Bacteroidota</taxon>
        <taxon>Chitinophagia</taxon>
        <taxon>Chitinophagales</taxon>
        <taxon>Chitinophagaceae</taxon>
        <taxon>Chitinophaga</taxon>
    </lineage>
</organism>